<dbReference type="GO" id="GO:0005509">
    <property type="term" value="F:calcium ion binding"/>
    <property type="evidence" value="ECO:0007669"/>
    <property type="project" value="InterPro"/>
</dbReference>
<evidence type="ECO:0000256" key="3">
    <source>
        <dbReference type="ARBA" id="ARBA00004496"/>
    </source>
</evidence>
<keyword evidence="5" id="KW-1003">Cell membrane</keyword>
<dbReference type="GO" id="GO:0005886">
    <property type="term" value="C:plasma membrane"/>
    <property type="evidence" value="ECO:0007669"/>
    <property type="project" value="UniProtKB-SubCell"/>
</dbReference>
<dbReference type="Gene3D" id="1.10.238.10">
    <property type="entry name" value="EF-hand"/>
    <property type="match status" value="1"/>
</dbReference>
<dbReference type="GeneID" id="116302705"/>
<dbReference type="Proteomes" id="UP000515163">
    <property type="component" value="Unplaced"/>
</dbReference>
<evidence type="ECO:0000256" key="1">
    <source>
        <dbReference type="ARBA" id="ARBA00004123"/>
    </source>
</evidence>
<keyword evidence="6" id="KW-0963">Cytoplasm</keyword>
<evidence type="ECO:0000256" key="13">
    <source>
        <dbReference type="ARBA" id="ARBA00023136"/>
    </source>
</evidence>
<dbReference type="KEGG" id="aten:116302705"/>
<protein>
    <submittedName>
        <fullName evidence="19">Calcineurin B homologous protein 1-like</fullName>
    </submittedName>
</protein>
<keyword evidence="14" id="KW-0539">Nucleus</keyword>
<evidence type="ECO:0000256" key="8">
    <source>
        <dbReference type="ARBA" id="ARBA00022707"/>
    </source>
</evidence>
<evidence type="ECO:0000313" key="19">
    <source>
        <dbReference type="RefSeq" id="XP_031567927.1"/>
    </source>
</evidence>
<feature type="domain" description="EF-hand" evidence="17">
    <location>
        <begin position="76"/>
        <end position="111"/>
    </location>
</feature>
<proteinExistence type="inferred from homology"/>
<keyword evidence="13" id="KW-0472">Membrane</keyword>
<dbReference type="InParanoid" id="A0A6P8IMA2"/>
<dbReference type="InterPro" id="IPR011992">
    <property type="entry name" value="EF-hand-dom_pair"/>
</dbReference>
<evidence type="ECO:0000256" key="9">
    <source>
        <dbReference type="ARBA" id="ARBA00022723"/>
    </source>
</evidence>
<evidence type="ECO:0000313" key="18">
    <source>
        <dbReference type="Proteomes" id="UP000515163"/>
    </source>
</evidence>
<dbReference type="PANTHER" id="PTHR46002">
    <property type="entry name" value="EG:114D9.1 PROTEIN-RELATED"/>
    <property type="match status" value="1"/>
</dbReference>
<dbReference type="InterPro" id="IPR051875">
    <property type="entry name" value="Calcineurin_B_homologous"/>
</dbReference>
<name>A0A6P8IMA2_ACTTE</name>
<evidence type="ECO:0000256" key="5">
    <source>
        <dbReference type="ARBA" id="ARBA00022475"/>
    </source>
</evidence>
<evidence type="ECO:0000256" key="14">
    <source>
        <dbReference type="ARBA" id="ARBA00023242"/>
    </source>
</evidence>
<dbReference type="PROSITE" id="PS50222">
    <property type="entry name" value="EF_HAND_2"/>
    <property type="match status" value="1"/>
</dbReference>
<dbReference type="Pfam" id="PF13499">
    <property type="entry name" value="EF-hand_7"/>
    <property type="match status" value="1"/>
</dbReference>
<dbReference type="FunCoup" id="A0A6P8IMA2">
    <property type="interactions" value="1893"/>
</dbReference>
<comment type="similarity">
    <text evidence="16">Belongs to the calcineurin regulatory subunit family. CHP subfamily.</text>
</comment>
<reference evidence="19" key="1">
    <citation type="submission" date="2025-08" db="UniProtKB">
        <authorList>
            <consortium name="RefSeq"/>
        </authorList>
    </citation>
    <scope>IDENTIFICATION</scope>
    <source>
        <tissue evidence="19">Tentacle</tissue>
    </source>
</reference>
<dbReference type="AlphaFoldDB" id="A0A6P8IMA2"/>
<keyword evidence="9" id="KW-0479">Metal-binding</keyword>
<keyword evidence="4" id="KW-0813">Transport</keyword>
<evidence type="ECO:0000256" key="4">
    <source>
        <dbReference type="ARBA" id="ARBA00022448"/>
    </source>
</evidence>
<dbReference type="RefSeq" id="XP_031567927.1">
    <property type="nucleotide sequence ID" value="XM_031712067.1"/>
</dbReference>
<keyword evidence="15" id="KW-0449">Lipoprotein</keyword>
<evidence type="ECO:0000256" key="16">
    <source>
        <dbReference type="ARBA" id="ARBA00038164"/>
    </source>
</evidence>
<organism evidence="18 19">
    <name type="scientific">Actinia tenebrosa</name>
    <name type="common">Australian red waratah sea anemone</name>
    <dbReference type="NCBI Taxonomy" id="6105"/>
    <lineage>
        <taxon>Eukaryota</taxon>
        <taxon>Metazoa</taxon>
        <taxon>Cnidaria</taxon>
        <taxon>Anthozoa</taxon>
        <taxon>Hexacorallia</taxon>
        <taxon>Actiniaria</taxon>
        <taxon>Actiniidae</taxon>
        <taxon>Actinia</taxon>
    </lineage>
</organism>
<dbReference type="GO" id="GO:0005737">
    <property type="term" value="C:cytoplasm"/>
    <property type="evidence" value="ECO:0007669"/>
    <property type="project" value="UniProtKB-SubCell"/>
</dbReference>
<evidence type="ECO:0000256" key="11">
    <source>
        <dbReference type="ARBA" id="ARBA00022837"/>
    </source>
</evidence>
<evidence type="ECO:0000256" key="6">
    <source>
        <dbReference type="ARBA" id="ARBA00022490"/>
    </source>
</evidence>
<keyword evidence="11" id="KW-0106">Calcium</keyword>
<keyword evidence="10" id="KW-0677">Repeat</keyword>
<keyword evidence="7" id="KW-0597">Phosphoprotein</keyword>
<dbReference type="InterPro" id="IPR002048">
    <property type="entry name" value="EF_hand_dom"/>
</dbReference>
<sequence length="161" mass="18290">MALDIYSLLFVYNFSREDFLHIPELAINPLGDRIVDAFFMSETDVNGHVDCNFKQFARTLAHFRPIDPNTANPLNSREEKLKFTFRIYDIDGDGKISKDNLMSILHMMVGVSISDDQLGCIADRAIMDAGCAQEQMISFEDLKKVMKNVDLSAKMSIRFLA</sequence>
<evidence type="ECO:0000256" key="12">
    <source>
        <dbReference type="ARBA" id="ARBA00022927"/>
    </source>
</evidence>
<dbReference type="SUPFAM" id="SSF47473">
    <property type="entry name" value="EF-hand"/>
    <property type="match status" value="1"/>
</dbReference>
<keyword evidence="18" id="KW-1185">Reference proteome</keyword>
<keyword evidence="8" id="KW-0519">Myristate</keyword>
<accession>A0A6P8IMA2</accession>
<dbReference type="GO" id="GO:0005634">
    <property type="term" value="C:nucleus"/>
    <property type="evidence" value="ECO:0007669"/>
    <property type="project" value="UniProtKB-SubCell"/>
</dbReference>
<evidence type="ECO:0000256" key="2">
    <source>
        <dbReference type="ARBA" id="ARBA00004236"/>
    </source>
</evidence>
<dbReference type="OrthoDB" id="191686at2759"/>
<dbReference type="SMART" id="SM00054">
    <property type="entry name" value="EFh"/>
    <property type="match status" value="2"/>
</dbReference>
<dbReference type="GO" id="GO:0015031">
    <property type="term" value="P:protein transport"/>
    <property type="evidence" value="ECO:0007669"/>
    <property type="project" value="UniProtKB-KW"/>
</dbReference>
<gene>
    <name evidence="19" type="primary">LOC116302705</name>
</gene>
<comment type="subcellular location">
    <subcellularLocation>
        <location evidence="2">Cell membrane</location>
    </subcellularLocation>
    <subcellularLocation>
        <location evidence="3">Cytoplasm</location>
    </subcellularLocation>
    <subcellularLocation>
        <location evidence="1">Nucleus</location>
    </subcellularLocation>
</comment>
<keyword evidence="12" id="KW-0653">Protein transport</keyword>
<evidence type="ECO:0000256" key="15">
    <source>
        <dbReference type="ARBA" id="ARBA00023288"/>
    </source>
</evidence>
<evidence type="ECO:0000259" key="17">
    <source>
        <dbReference type="PROSITE" id="PS50222"/>
    </source>
</evidence>
<evidence type="ECO:0000256" key="10">
    <source>
        <dbReference type="ARBA" id="ARBA00022737"/>
    </source>
</evidence>
<evidence type="ECO:0000256" key="7">
    <source>
        <dbReference type="ARBA" id="ARBA00022553"/>
    </source>
</evidence>